<feature type="transmembrane region" description="Helical" evidence="23">
    <location>
        <begin position="758"/>
        <end position="781"/>
    </location>
</feature>
<keyword evidence="17 23" id="KW-0472">Membrane</keyword>
<comment type="subcellular location">
    <subcellularLocation>
        <location evidence="1">Cell membrane</location>
        <topology evidence="1">Single-pass membrane protein</topology>
    </subcellularLocation>
    <subcellularLocation>
        <location evidence="2">Membrane</location>
        <topology evidence="2">Single-pass type I membrane protein</topology>
    </subcellularLocation>
</comment>
<dbReference type="GO" id="GO:0004674">
    <property type="term" value="F:protein serine/threonine kinase activity"/>
    <property type="evidence" value="ECO:0007669"/>
    <property type="project" value="UniProtKB-KW"/>
</dbReference>
<evidence type="ECO:0000256" key="21">
    <source>
        <dbReference type="ARBA" id="ARBA00048679"/>
    </source>
</evidence>
<sequence length="1402" mass="154512">MKYRRAAITANQIRSIEQYRESDSYWVKNVPVPVGPTSMYSLVQKKAGRRNDVVHAKFFMPESDHLTRHLQTMELRNTLETGVMPVVLHGLHIQCYKSFLSQVFSKVLCDYAKFCLAQANKEFSSQFALCLTSANVSASYGGNETDYLALLSFKSKITHDPYEVLTSWNHSFHFCEWSGISCGKRHKRVIALQLGSQGLEGSLSPHVGNLSFLRELSLKNNSFQGTIPHELGRLSRLRHLYLDENKFSGVIPTNFSGCSNLEDLWLNLNELTGSIPKGMSLLSKLACLYIEDNKLTGGIPPFLGNITSMKEFSAVGNPFGGSIPDTLGLWKSLTLFQSGGCNLSGSIPHSIFNVSLLVRVSLAENQLSGSLPSEIGNQLPNLKYFQLRNNKLSGVLPHSISNCSKLRKLEMSENNFSGKLTINFSKLRDISLIVLRDNNFHGRGEADDMRFIDSLKNCTTLVKLELHNCNLRGVLPKSIGNLSQLMLLGLAENQIFGSLPSSIGSLVGLTGLSLGANQFKGKIPSSIGKLQKLQRLGLYINQFSGPIPDAIGNLSLLTELYLHSNKLEGHIPPTLGNCTKLNGLSLADNRLSGKIPKQLLQLPSLTHFLVLSQNSLSGSVPSEIKNLKMLSYLDLSDNNLSGTITSSLGECISLTELYLSGNIFEGIIPSSLSSLRGLGVLDISQNNLSGKIPQFLDKWNSLEFLNLSFNDFEGEVPVVGVFANVSLFSVLGNNRLCGGLVRLKLPKCKETGSKKKRFPFFLLLILIVPALLVVLCCVYLLCKKKRNSQPSQSSRNERFLKVSYNELLKATDGFSTENLIGEGGFSSVYKGILDSHDDRFVAIKVLHLQNRGAHKSFLAECEAWRSIRHRNLLKIITSCSSVDFQGNDFKALVYEFMPNGSAHDWLHSSANTSKLNLLQRINILRDVATVLDYLHNRCQTTIVHGDLKPSNILLNDDMVAHVGDFGLARLLGADLNQSSSTGVKGTIGYAPPEYGIGSQMTSSGDVYSFGILLLEVMTGKRPTNDMFNEGLSLHKYAYMALPDHVIDVIDDDAIVLQSTEANAKKMEECLVAIIKIGVSCSVDSPPQRMKIENVVNELQRILDATDGFSTENLIGEGGFSSVYKGILDSHDDRFVAIKVLHLQNRGAHKSFLAECEAWRSIRHRNLLKIITSCSSVDFQGNDFKALVYEFMPNGSAHDWLHSSANTSKLNLLQRINILRDVATVLDYLHNRCQTTIVHGDLKPSNILLNDDMVAHVGDFGLARLLGADLNQSSSTGVKGTIGYAPPEYGIGSQMTSSGDVYSFGILLLEVMTGKRPTNDMFNEGLSLHKYAYMALPDHVIDVIDDDAIVLQSTEANAKKMEECLVAIIKIGVSCSVDSPPQRMKIENVVNELQRILDVLQNI</sequence>
<feature type="domain" description="Protein kinase" evidence="24">
    <location>
        <begin position="1108"/>
        <end position="1396"/>
    </location>
</feature>
<evidence type="ECO:0000256" key="6">
    <source>
        <dbReference type="ARBA" id="ARBA00022527"/>
    </source>
</evidence>
<dbReference type="Proteomes" id="UP000245207">
    <property type="component" value="Unassembled WGS sequence"/>
</dbReference>
<dbReference type="FunFam" id="3.80.10.10:FF:000288">
    <property type="entry name" value="LRR receptor-like serine/threonine-protein kinase EFR"/>
    <property type="match status" value="1"/>
</dbReference>
<dbReference type="InterPro" id="IPR017441">
    <property type="entry name" value="Protein_kinase_ATP_BS"/>
</dbReference>
<dbReference type="InterPro" id="IPR013210">
    <property type="entry name" value="LRR_N_plant-typ"/>
</dbReference>
<dbReference type="InterPro" id="IPR003591">
    <property type="entry name" value="Leu-rich_rpt_typical-subtyp"/>
</dbReference>
<dbReference type="PANTHER" id="PTHR27008">
    <property type="entry name" value="OS04G0122200 PROTEIN"/>
    <property type="match status" value="1"/>
</dbReference>
<protein>
    <recommendedName>
        <fullName evidence="4">non-specific serine/threonine protein kinase</fullName>
        <ecNumber evidence="4">2.7.11.1</ecNumber>
    </recommendedName>
</protein>
<keyword evidence="10 23" id="KW-0812">Transmembrane</keyword>
<evidence type="ECO:0000256" key="9">
    <source>
        <dbReference type="ARBA" id="ARBA00022679"/>
    </source>
</evidence>
<dbReference type="FunFam" id="1.10.510.10:FF:000358">
    <property type="entry name" value="Putative leucine-rich repeat receptor-like serine/threonine-protein kinase"/>
    <property type="match status" value="2"/>
</dbReference>
<evidence type="ECO:0000256" key="1">
    <source>
        <dbReference type="ARBA" id="ARBA00004162"/>
    </source>
</evidence>
<keyword evidence="18" id="KW-0675">Receptor</keyword>
<dbReference type="SUPFAM" id="SSF56112">
    <property type="entry name" value="Protein kinase-like (PK-like)"/>
    <property type="match status" value="2"/>
</dbReference>
<keyword evidence="7" id="KW-0597">Phosphoprotein</keyword>
<keyword evidence="26" id="KW-1185">Reference proteome</keyword>
<feature type="binding site" evidence="22">
    <location>
        <position position="844"/>
    </location>
    <ligand>
        <name>ATP</name>
        <dbReference type="ChEBI" id="CHEBI:30616"/>
    </ligand>
</feature>
<evidence type="ECO:0000256" key="14">
    <source>
        <dbReference type="ARBA" id="ARBA00022777"/>
    </source>
</evidence>
<evidence type="ECO:0000256" key="4">
    <source>
        <dbReference type="ARBA" id="ARBA00012513"/>
    </source>
</evidence>
<evidence type="ECO:0000256" key="23">
    <source>
        <dbReference type="SAM" id="Phobius"/>
    </source>
</evidence>
<dbReference type="Pfam" id="PF23598">
    <property type="entry name" value="LRR_14"/>
    <property type="match status" value="1"/>
</dbReference>
<organism evidence="25 26">
    <name type="scientific">Artemisia annua</name>
    <name type="common">Sweet wormwood</name>
    <dbReference type="NCBI Taxonomy" id="35608"/>
    <lineage>
        <taxon>Eukaryota</taxon>
        <taxon>Viridiplantae</taxon>
        <taxon>Streptophyta</taxon>
        <taxon>Embryophyta</taxon>
        <taxon>Tracheophyta</taxon>
        <taxon>Spermatophyta</taxon>
        <taxon>Magnoliopsida</taxon>
        <taxon>eudicotyledons</taxon>
        <taxon>Gunneridae</taxon>
        <taxon>Pentapetalae</taxon>
        <taxon>asterids</taxon>
        <taxon>campanulids</taxon>
        <taxon>Asterales</taxon>
        <taxon>Asteraceae</taxon>
        <taxon>Asteroideae</taxon>
        <taxon>Anthemideae</taxon>
        <taxon>Artemisiinae</taxon>
        <taxon>Artemisia</taxon>
    </lineage>
</organism>
<dbReference type="Pfam" id="PF00560">
    <property type="entry name" value="LRR_1"/>
    <property type="match status" value="2"/>
</dbReference>
<evidence type="ECO:0000256" key="17">
    <source>
        <dbReference type="ARBA" id="ARBA00023136"/>
    </source>
</evidence>
<dbReference type="FunFam" id="3.80.10.10:FF:000383">
    <property type="entry name" value="Leucine-rich repeat receptor protein kinase EMS1"/>
    <property type="match status" value="2"/>
</dbReference>
<keyword evidence="5" id="KW-1003">Cell membrane</keyword>
<dbReference type="GO" id="GO:0005886">
    <property type="term" value="C:plasma membrane"/>
    <property type="evidence" value="ECO:0007669"/>
    <property type="project" value="UniProtKB-SubCell"/>
</dbReference>
<evidence type="ECO:0000256" key="5">
    <source>
        <dbReference type="ARBA" id="ARBA00022475"/>
    </source>
</evidence>
<dbReference type="Pfam" id="PF07714">
    <property type="entry name" value="PK_Tyr_Ser-Thr"/>
    <property type="match status" value="2"/>
</dbReference>
<comment type="catalytic activity">
    <reaction evidence="21">
        <text>L-seryl-[protein] + ATP = O-phospho-L-seryl-[protein] + ADP + H(+)</text>
        <dbReference type="Rhea" id="RHEA:17989"/>
        <dbReference type="Rhea" id="RHEA-COMP:9863"/>
        <dbReference type="Rhea" id="RHEA-COMP:11604"/>
        <dbReference type="ChEBI" id="CHEBI:15378"/>
        <dbReference type="ChEBI" id="CHEBI:29999"/>
        <dbReference type="ChEBI" id="CHEBI:30616"/>
        <dbReference type="ChEBI" id="CHEBI:83421"/>
        <dbReference type="ChEBI" id="CHEBI:456216"/>
        <dbReference type="EC" id="2.7.11.1"/>
    </reaction>
</comment>
<dbReference type="Pfam" id="PF13855">
    <property type="entry name" value="LRR_8"/>
    <property type="match status" value="3"/>
</dbReference>
<dbReference type="InterPro" id="IPR051809">
    <property type="entry name" value="Plant_receptor-like_S/T_kinase"/>
</dbReference>
<dbReference type="InterPro" id="IPR011009">
    <property type="entry name" value="Kinase-like_dom_sf"/>
</dbReference>
<dbReference type="FunFam" id="3.80.10.10:FF:000565">
    <property type="entry name" value="Leucine-rich repeat receptor-like kinase protein FLORAL ORGAN NUMBER1"/>
    <property type="match status" value="1"/>
</dbReference>
<dbReference type="STRING" id="35608.A0A2U1KZD4"/>
<comment type="catalytic activity">
    <reaction evidence="20">
        <text>L-threonyl-[protein] + ATP = O-phospho-L-threonyl-[protein] + ADP + H(+)</text>
        <dbReference type="Rhea" id="RHEA:46608"/>
        <dbReference type="Rhea" id="RHEA-COMP:11060"/>
        <dbReference type="Rhea" id="RHEA-COMP:11605"/>
        <dbReference type="ChEBI" id="CHEBI:15378"/>
        <dbReference type="ChEBI" id="CHEBI:30013"/>
        <dbReference type="ChEBI" id="CHEBI:30616"/>
        <dbReference type="ChEBI" id="CHEBI:61977"/>
        <dbReference type="ChEBI" id="CHEBI:456216"/>
        <dbReference type="EC" id="2.7.11.1"/>
    </reaction>
</comment>
<evidence type="ECO:0000256" key="10">
    <source>
        <dbReference type="ARBA" id="ARBA00022692"/>
    </source>
</evidence>
<evidence type="ECO:0000256" key="16">
    <source>
        <dbReference type="ARBA" id="ARBA00022989"/>
    </source>
</evidence>
<dbReference type="PANTHER" id="PTHR27008:SF596">
    <property type="entry name" value="OS02G0215500 PROTEIN"/>
    <property type="match status" value="1"/>
</dbReference>
<dbReference type="SUPFAM" id="SSF52058">
    <property type="entry name" value="L domain-like"/>
    <property type="match status" value="2"/>
</dbReference>
<dbReference type="Pfam" id="PF08263">
    <property type="entry name" value="LRRNT_2"/>
    <property type="match status" value="1"/>
</dbReference>
<evidence type="ECO:0000256" key="7">
    <source>
        <dbReference type="ARBA" id="ARBA00022553"/>
    </source>
</evidence>
<dbReference type="InterPro" id="IPR001245">
    <property type="entry name" value="Ser-Thr/Tyr_kinase_cat_dom"/>
</dbReference>
<evidence type="ECO:0000256" key="12">
    <source>
        <dbReference type="ARBA" id="ARBA00022737"/>
    </source>
</evidence>
<evidence type="ECO:0000256" key="8">
    <source>
        <dbReference type="ARBA" id="ARBA00022614"/>
    </source>
</evidence>
<comment type="caution">
    <text evidence="25">The sequence shown here is derived from an EMBL/GenBank/DDBJ whole genome shotgun (WGS) entry which is preliminary data.</text>
</comment>
<dbReference type="Gene3D" id="1.10.510.10">
    <property type="entry name" value="Transferase(Phosphotransferase) domain 1"/>
    <property type="match status" value="2"/>
</dbReference>
<proteinExistence type="inferred from homology"/>
<evidence type="ECO:0000256" key="3">
    <source>
        <dbReference type="ARBA" id="ARBA00008684"/>
    </source>
</evidence>
<name>A0A2U1KZD4_ARTAN</name>
<evidence type="ECO:0000256" key="20">
    <source>
        <dbReference type="ARBA" id="ARBA00047899"/>
    </source>
</evidence>
<keyword evidence="19" id="KW-0325">Glycoprotein</keyword>
<comment type="similarity">
    <text evidence="3">Belongs to the protein kinase superfamily. Ser/Thr protein kinase family.</text>
</comment>
<dbReference type="SMART" id="SM00220">
    <property type="entry name" value="S_TKc"/>
    <property type="match status" value="2"/>
</dbReference>
<dbReference type="OrthoDB" id="676979at2759"/>
<dbReference type="FunFam" id="3.30.200.20:FF:000432">
    <property type="entry name" value="LRR receptor-like serine/threonine-protein kinase EFR"/>
    <property type="match status" value="2"/>
</dbReference>
<evidence type="ECO:0000256" key="18">
    <source>
        <dbReference type="ARBA" id="ARBA00023170"/>
    </source>
</evidence>
<dbReference type="EMBL" id="PKPP01012630">
    <property type="protein sequence ID" value="PWA42089.1"/>
    <property type="molecule type" value="Genomic_DNA"/>
</dbReference>
<evidence type="ECO:0000259" key="24">
    <source>
        <dbReference type="PROSITE" id="PS50011"/>
    </source>
</evidence>
<keyword evidence="8" id="KW-0433">Leucine-rich repeat</keyword>
<dbReference type="PROSITE" id="PS50011">
    <property type="entry name" value="PROTEIN_KINASE_DOM"/>
    <property type="match status" value="2"/>
</dbReference>
<keyword evidence="9" id="KW-0808">Transferase</keyword>
<dbReference type="EC" id="2.7.11.1" evidence="4"/>
<dbReference type="PROSITE" id="PS00108">
    <property type="entry name" value="PROTEIN_KINASE_ST"/>
    <property type="match status" value="2"/>
</dbReference>
<evidence type="ECO:0000256" key="2">
    <source>
        <dbReference type="ARBA" id="ARBA00004479"/>
    </source>
</evidence>
<dbReference type="InterPro" id="IPR000719">
    <property type="entry name" value="Prot_kinase_dom"/>
</dbReference>
<keyword evidence="15 22" id="KW-0067">ATP-binding</keyword>
<reference evidence="25 26" key="1">
    <citation type="journal article" date="2018" name="Mol. Plant">
        <title>The genome of Artemisia annua provides insight into the evolution of Asteraceae family and artemisinin biosynthesis.</title>
        <authorList>
            <person name="Shen Q."/>
            <person name="Zhang L."/>
            <person name="Liao Z."/>
            <person name="Wang S."/>
            <person name="Yan T."/>
            <person name="Shi P."/>
            <person name="Liu M."/>
            <person name="Fu X."/>
            <person name="Pan Q."/>
            <person name="Wang Y."/>
            <person name="Lv Z."/>
            <person name="Lu X."/>
            <person name="Zhang F."/>
            <person name="Jiang W."/>
            <person name="Ma Y."/>
            <person name="Chen M."/>
            <person name="Hao X."/>
            <person name="Li L."/>
            <person name="Tang Y."/>
            <person name="Lv G."/>
            <person name="Zhou Y."/>
            <person name="Sun X."/>
            <person name="Brodelius P.E."/>
            <person name="Rose J.K.C."/>
            <person name="Tang K."/>
        </authorList>
    </citation>
    <scope>NUCLEOTIDE SEQUENCE [LARGE SCALE GENOMIC DNA]</scope>
    <source>
        <strain evidence="26">cv. Huhao1</strain>
        <tissue evidence="25">Leaf</tissue>
    </source>
</reference>
<feature type="transmembrane region" description="Helical" evidence="23">
    <location>
        <begin position="716"/>
        <end position="737"/>
    </location>
</feature>
<evidence type="ECO:0000256" key="11">
    <source>
        <dbReference type="ARBA" id="ARBA00022729"/>
    </source>
</evidence>
<accession>A0A2U1KZD4</accession>
<dbReference type="GO" id="GO:0006952">
    <property type="term" value="P:defense response"/>
    <property type="evidence" value="ECO:0007669"/>
    <property type="project" value="UniProtKB-ARBA"/>
</dbReference>
<evidence type="ECO:0000256" key="22">
    <source>
        <dbReference type="PROSITE-ProRule" id="PRU10141"/>
    </source>
</evidence>
<evidence type="ECO:0000313" key="26">
    <source>
        <dbReference type="Proteomes" id="UP000245207"/>
    </source>
</evidence>
<keyword evidence="11" id="KW-0732">Signal</keyword>
<keyword evidence="13 22" id="KW-0547">Nucleotide-binding</keyword>
<evidence type="ECO:0000256" key="13">
    <source>
        <dbReference type="ARBA" id="ARBA00022741"/>
    </source>
</evidence>
<evidence type="ECO:0000256" key="15">
    <source>
        <dbReference type="ARBA" id="ARBA00022840"/>
    </source>
</evidence>
<dbReference type="InterPro" id="IPR032675">
    <property type="entry name" value="LRR_dom_sf"/>
</dbReference>
<dbReference type="Gene3D" id="3.80.10.10">
    <property type="entry name" value="Ribonuclease Inhibitor"/>
    <property type="match status" value="4"/>
</dbReference>
<evidence type="ECO:0000313" key="25">
    <source>
        <dbReference type="EMBL" id="PWA42089.1"/>
    </source>
</evidence>
<dbReference type="InterPro" id="IPR055414">
    <property type="entry name" value="LRR_R13L4/SHOC2-like"/>
</dbReference>
<feature type="domain" description="Protein kinase" evidence="24">
    <location>
        <begin position="814"/>
        <end position="1102"/>
    </location>
</feature>
<dbReference type="GO" id="GO:0005524">
    <property type="term" value="F:ATP binding"/>
    <property type="evidence" value="ECO:0007669"/>
    <property type="project" value="UniProtKB-UniRule"/>
</dbReference>
<dbReference type="SMART" id="SM00369">
    <property type="entry name" value="LRR_TYP"/>
    <property type="match status" value="5"/>
</dbReference>
<keyword evidence="6" id="KW-0723">Serine/threonine-protein kinase</keyword>
<dbReference type="InterPro" id="IPR008271">
    <property type="entry name" value="Ser/Thr_kinase_AS"/>
</dbReference>
<evidence type="ECO:0000256" key="19">
    <source>
        <dbReference type="ARBA" id="ARBA00023180"/>
    </source>
</evidence>
<dbReference type="GO" id="GO:0051707">
    <property type="term" value="P:response to other organism"/>
    <property type="evidence" value="ECO:0007669"/>
    <property type="project" value="UniProtKB-ARBA"/>
</dbReference>
<keyword evidence="12" id="KW-0677">Repeat</keyword>
<gene>
    <name evidence="25" type="ORF">CTI12_AA547940</name>
</gene>
<feature type="binding site" evidence="22">
    <location>
        <position position="1138"/>
    </location>
    <ligand>
        <name>ATP</name>
        <dbReference type="ChEBI" id="CHEBI:30616"/>
    </ligand>
</feature>
<dbReference type="InterPro" id="IPR001611">
    <property type="entry name" value="Leu-rich_rpt"/>
</dbReference>
<dbReference type="Gene3D" id="3.30.200.20">
    <property type="entry name" value="Phosphorylase Kinase, domain 1"/>
    <property type="match status" value="2"/>
</dbReference>
<keyword evidence="14" id="KW-0418">Kinase</keyword>
<keyword evidence="16 23" id="KW-1133">Transmembrane helix</keyword>
<dbReference type="PROSITE" id="PS00107">
    <property type="entry name" value="PROTEIN_KINASE_ATP"/>
    <property type="match status" value="2"/>
</dbReference>